<dbReference type="Proteomes" id="UP000029843">
    <property type="component" value="Unassembled WGS sequence"/>
</dbReference>
<reference evidence="1 2" key="1">
    <citation type="submission" date="2014-08" db="EMBL/GenBank/DDBJ databases">
        <title>Genomic and Phenotypic Diversity of Colwellia psychrerythraea strains from Disparate Marine Basins.</title>
        <authorList>
            <person name="Techtmann S.M."/>
            <person name="Stelling S.C."/>
            <person name="Utturkar S.M."/>
            <person name="Alshibli N."/>
            <person name="Harris A."/>
            <person name="Brown S.D."/>
            <person name="Hazen T.C."/>
        </authorList>
    </citation>
    <scope>NUCLEOTIDE SEQUENCE [LARGE SCALE GENOMIC DNA]</scope>
    <source>
        <strain evidence="1 2">ND2E</strain>
    </source>
</reference>
<dbReference type="PATRIC" id="fig|28229.4.peg.3250"/>
<dbReference type="RefSeq" id="WP_150113780.1">
    <property type="nucleotide sequence ID" value="NZ_JQED01000045.1"/>
</dbReference>
<proteinExistence type="predicted"/>
<organism evidence="1 2">
    <name type="scientific">Colwellia psychrerythraea</name>
    <name type="common">Vibrio psychroerythus</name>
    <dbReference type="NCBI Taxonomy" id="28229"/>
    <lineage>
        <taxon>Bacteria</taxon>
        <taxon>Pseudomonadati</taxon>
        <taxon>Pseudomonadota</taxon>
        <taxon>Gammaproteobacteria</taxon>
        <taxon>Alteromonadales</taxon>
        <taxon>Colwelliaceae</taxon>
        <taxon>Colwellia</taxon>
    </lineage>
</organism>
<evidence type="ECO:0000313" key="1">
    <source>
        <dbReference type="EMBL" id="KGJ88615.1"/>
    </source>
</evidence>
<evidence type="ECO:0000313" key="2">
    <source>
        <dbReference type="Proteomes" id="UP000029843"/>
    </source>
</evidence>
<comment type="caution">
    <text evidence="1">The sequence shown here is derived from an EMBL/GenBank/DDBJ whole genome shotgun (WGS) entry which is preliminary data.</text>
</comment>
<sequence>MICGIHTLTGISTPSEFEKQFFGEKTSSRLWTSIFNKNNLSPSLLEHINSLSPILFDIYVHPLWHMVSPNKPTNSVWSTMYKRLPRKLVKILIVLREGIQKNHSSLDTTHELIRELLFLDAIDSLACFAGLLNEIKYQQNVFTPSLLAGFYNALFSTLMEPPFCGCRHFILSYLQQVFFQKHTLLRYHWKIDKQDIDVFLSGFDIKEDGIPDIEFYFYKHVLINSVVKAMKENNYLLIGDIPSNPSRKIHRLTNELRWLSERIIFQIDGCK</sequence>
<dbReference type="EMBL" id="JQED01000045">
    <property type="protein sequence ID" value="KGJ88615.1"/>
    <property type="molecule type" value="Genomic_DNA"/>
</dbReference>
<dbReference type="AlphaFoldDB" id="A0A099KEC6"/>
<name>A0A099KEC6_COLPS</name>
<gene>
    <name evidence="1" type="ORF">ND2E_3913</name>
</gene>
<protein>
    <submittedName>
        <fullName evidence="1">Uncharacterized protein</fullName>
    </submittedName>
</protein>
<accession>A0A099KEC6</accession>